<reference evidence="6 7" key="1">
    <citation type="submission" date="2019-10" db="EMBL/GenBank/DDBJ databases">
        <title>Evaluation of single-gene subtyping targets for Pseudomonas.</title>
        <authorList>
            <person name="Reichler S.J."/>
            <person name="Orsi R.H."/>
            <person name="Wiedmann M."/>
            <person name="Martin N.H."/>
            <person name="Murphy S.I."/>
        </authorList>
    </citation>
    <scope>NUCLEOTIDE SEQUENCE [LARGE SCALE GENOMIC DNA]</scope>
    <source>
        <strain evidence="2 9">FSL R10-0802</strain>
        <strain evidence="4 6">FSL R10-1594</strain>
        <strain evidence="3 8">FSL R10-1637</strain>
        <strain evidence="5 7">FSL R10-1876</strain>
    </source>
</reference>
<dbReference type="EMBL" id="WIVU01000151">
    <property type="protein sequence ID" value="MQU09558.1"/>
    <property type="molecule type" value="Genomic_DNA"/>
</dbReference>
<dbReference type="Proteomes" id="UP000443000">
    <property type="component" value="Unassembled WGS sequence"/>
</dbReference>
<evidence type="ECO:0000313" key="8">
    <source>
        <dbReference type="Proteomes" id="UP000478064"/>
    </source>
</evidence>
<dbReference type="AlphaFoldDB" id="A0A6A7ZJS7"/>
<evidence type="ECO:0000313" key="4">
    <source>
        <dbReference type="EMBL" id="MQU19403.1"/>
    </source>
</evidence>
<protein>
    <submittedName>
        <fullName evidence="4">Uncharacterized protein</fullName>
    </submittedName>
</protein>
<comment type="caution">
    <text evidence="4">The sequence shown here is derived from an EMBL/GenBank/DDBJ whole genome shotgun (WGS) entry which is preliminary data.</text>
</comment>
<evidence type="ECO:0000313" key="2">
    <source>
        <dbReference type="EMBL" id="MQT28786.1"/>
    </source>
</evidence>
<dbReference type="EMBL" id="WIVV01000281">
    <property type="protein sequence ID" value="MQU46157.1"/>
    <property type="molecule type" value="Genomic_DNA"/>
</dbReference>
<dbReference type="Proteomes" id="UP000713985">
    <property type="component" value="Unassembled WGS sequence"/>
</dbReference>
<proteinExistence type="predicted"/>
<dbReference type="Proteomes" id="UP000478064">
    <property type="component" value="Unassembled WGS sequence"/>
</dbReference>
<evidence type="ECO:0000313" key="5">
    <source>
        <dbReference type="EMBL" id="MQU46157.1"/>
    </source>
</evidence>
<organism evidence="4 6">
    <name type="scientific">Pseudomonas helleri</name>
    <dbReference type="NCBI Taxonomy" id="1608996"/>
    <lineage>
        <taxon>Bacteria</taxon>
        <taxon>Pseudomonadati</taxon>
        <taxon>Pseudomonadota</taxon>
        <taxon>Gammaproteobacteria</taxon>
        <taxon>Pseudomonadales</taxon>
        <taxon>Pseudomonadaceae</taxon>
        <taxon>Pseudomonas</taxon>
    </lineage>
</organism>
<dbReference type="RefSeq" id="WP_153357777.1">
    <property type="nucleotide sequence ID" value="NZ_WIVS01000255.1"/>
</dbReference>
<evidence type="ECO:0000256" key="1">
    <source>
        <dbReference type="SAM" id="MobiDB-lite"/>
    </source>
</evidence>
<feature type="region of interest" description="Disordered" evidence="1">
    <location>
        <begin position="33"/>
        <end position="65"/>
    </location>
</feature>
<dbReference type="Proteomes" id="UP000466863">
    <property type="component" value="Unassembled WGS sequence"/>
</dbReference>
<evidence type="ECO:0000313" key="6">
    <source>
        <dbReference type="Proteomes" id="UP000443000"/>
    </source>
</evidence>
<dbReference type="EMBL" id="WIVT01000073">
    <property type="protein sequence ID" value="MQU19403.1"/>
    <property type="molecule type" value="Genomic_DNA"/>
</dbReference>
<name>A0A6A7ZJS7_9PSED</name>
<feature type="compositionally biased region" description="Basic and acidic residues" evidence="1">
    <location>
        <begin position="33"/>
        <end position="53"/>
    </location>
</feature>
<dbReference type="EMBL" id="WIWP01000121">
    <property type="protein sequence ID" value="MQT28786.1"/>
    <property type="molecule type" value="Genomic_DNA"/>
</dbReference>
<sequence length="65" mass="7113">MTQTNLTPEVDCLPIFVEGLDVLPLPIFVTRQTDRSSKKAVRENNAKSTEEQHAVNGKTTEAATA</sequence>
<evidence type="ECO:0000313" key="7">
    <source>
        <dbReference type="Proteomes" id="UP000466863"/>
    </source>
</evidence>
<gene>
    <name evidence="4" type="ORF">GHN41_23630</name>
    <name evidence="2" type="ORF">GHN94_23635</name>
    <name evidence="3" type="ORF">GHO27_28395</name>
    <name evidence="5" type="ORF">GHO28_27215</name>
</gene>
<keyword evidence="9" id="KW-1185">Reference proteome</keyword>
<accession>A0A6A7ZJS7</accession>
<evidence type="ECO:0000313" key="9">
    <source>
        <dbReference type="Proteomes" id="UP000713985"/>
    </source>
</evidence>
<evidence type="ECO:0000313" key="3">
    <source>
        <dbReference type="EMBL" id="MQU09558.1"/>
    </source>
</evidence>